<gene>
    <name evidence="3" type="ORF">PPYR_11132</name>
</gene>
<dbReference type="EMBL" id="GEZM01052729">
    <property type="protein sequence ID" value="JAV74292.1"/>
    <property type="molecule type" value="Transcribed_RNA"/>
</dbReference>
<reference evidence="3 4" key="2">
    <citation type="journal article" date="2018" name="Elife">
        <title>Firefly genomes illuminate parallel origins of bioluminescence in beetles.</title>
        <authorList>
            <person name="Fallon T.R."/>
            <person name="Lower S.E."/>
            <person name="Chang C.H."/>
            <person name="Bessho-Uehara M."/>
            <person name="Martin G.J."/>
            <person name="Bewick A.J."/>
            <person name="Behringer M."/>
            <person name="Debat H.J."/>
            <person name="Wong I."/>
            <person name="Day J.C."/>
            <person name="Suvorov A."/>
            <person name="Silva C.J."/>
            <person name="Stanger-Hall K.F."/>
            <person name="Hall D.W."/>
            <person name="Schmitz R.J."/>
            <person name="Nelson D.R."/>
            <person name="Lewis S.M."/>
            <person name="Shigenobu S."/>
            <person name="Bybee S.M."/>
            <person name="Larracuente A.M."/>
            <person name="Oba Y."/>
            <person name="Weng J.K."/>
        </authorList>
    </citation>
    <scope>NUCLEOTIDE SEQUENCE [LARGE SCALE GENOMIC DNA]</scope>
    <source>
        <strain evidence="3">1611_PpyrPB1</strain>
        <tissue evidence="3">Whole body</tissue>
    </source>
</reference>
<accession>A0A1Y1LKW7</accession>
<evidence type="ECO:0000313" key="3">
    <source>
        <dbReference type="EMBL" id="KAB0794293.1"/>
    </source>
</evidence>
<keyword evidence="4" id="KW-1185">Reference proteome</keyword>
<evidence type="ECO:0000313" key="2">
    <source>
        <dbReference type="EMBL" id="JAV74292.1"/>
    </source>
</evidence>
<organism evidence="2">
    <name type="scientific">Photinus pyralis</name>
    <name type="common">Common eastern firefly</name>
    <name type="synonym">Lampyris pyralis</name>
    <dbReference type="NCBI Taxonomy" id="7054"/>
    <lineage>
        <taxon>Eukaryota</taxon>
        <taxon>Metazoa</taxon>
        <taxon>Ecdysozoa</taxon>
        <taxon>Arthropoda</taxon>
        <taxon>Hexapoda</taxon>
        <taxon>Insecta</taxon>
        <taxon>Pterygota</taxon>
        <taxon>Neoptera</taxon>
        <taxon>Endopterygota</taxon>
        <taxon>Coleoptera</taxon>
        <taxon>Polyphaga</taxon>
        <taxon>Elateriformia</taxon>
        <taxon>Elateroidea</taxon>
        <taxon>Lampyridae</taxon>
        <taxon>Lampyrinae</taxon>
        <taxon>Photinus</taxon>
    </lineage>
</organism>
<name>A0A1Y1LKW7_PHOPY</name>
<dbReference type="EMBL" id="VVIM01000008">
    <property type="protein sequence ID" value="KAB0794293.1"/>
    <property type="molecule type" value="Genomic_DNA"/>
</dbReference>
<evidence type="ECO:0000259" key="1">
    <source>
        <dbReference type="SMART" id="SM01155"/>
    </source>
</evidence>
<dbReference type="AlphaFoldDB" id="A0A1Y1LKW7"/>
<evidence type="ECO:0000313" key="4">
    <source>
        <dbReference type="Proteomes" id="UP000327044"/>
    </source>
</evidence>
<dbReference type="OrthoDB" id="6423950at2759"/>
<dbReference type="InterPro" id="IPR013177">
    <property type="entry name" value="Ribosomal_mS38_C"/>
</dbReference>
<dbReference type="Proteomes" id="UP000327044">
    <property type="component" value="Unassembled WGS sequence"/>
</dbReference>
<proteinExistence type="predicted"/>
<protein>
    <recommendedName>
        <fullName evidence="1">Ribosomal protein mS38 C-terminal domain-containing protein</fullName>
    </recommendedName>
</protein>
<dbReference type="InParanoid" id="A0A1Y1LKW7"/>
<sequence length="202" mass="23792">MSAVFKLAKFCRNVGLVSNIAKRTLSTTQTSITRNPPPCTFHPLLQNDWVCPKPDPVKLPIRITPEIKSPHDILWIPPLTEPPTDREMIDPISINEERKEAVRLIVIRRKKMKKHKLKKLRKKLKYERAKVRQRRELKKEKEFQAILIAQCKEAEAFSAEKYVADKLKAYTEKPPVPFHLTDEYKELLRLKDLRLNVNFYKK</sequence>
<dbReference type="Pfam" id="PF08213">
    <property type="entry name" value="COX24_C"/>
    <property type="match status" value="1"/>
</dbReference>
<reference evidence="2" key="1">
    <citation type="journal article" date="2016" name="Sci. Rep.">
        <title>Molecular characterization of firefly nuptial gifts: a multi-omics approach sheds light on postcopulatory sexual selection.</title>
        <authorList>
            <person name="Al-Wathiqui N."/>
            <person name="Fallon T.R."/>
            <person name="South A."/>
            <person name="Weng J.K."/>
            <person name="Lewis S.M."/>
        </authorList>
    </citation>
    <scope>NUCLEOTIDE SEQUENCE</scope>
</reference>
<dbReference type="SMART" id="SM01155">
    <property type="entry name" value="DUF1713"/>
    <property type="match status" value="1"/>
</dbReference>
<reference evidence="3" key="3">
    <citation type="submission" date="2019-08" db="EMBL/GenBank/DDBJ databases">
        <authorList>
            <consortium name="Photinus pyralis genome working group"/>
            <person name="Fallon T.R."/>
            <person name="Sander Lower S.E."/>
            <person name="Weng J.-K."/>
        </authorList>
    </citation>
    <scope>NUCLEOTIDE SEQUENCE</scope>
    <source>
        <strain evidence="3">1611_PpyrPB1</strain>
        <tissue evidence="3">Whole body</tissue>
    </source>
</reference>
<feature type="domain" description="Ribosomal protein mS38 C-terminal" evidence="1">
    <location>
        <begin position="100"/>
        <end position="133"/>
    </location>
</feature>